<dbReference type="SUPFAM" id="SSF81383">
    <property type="entry name" value="F-box domain"/>
    <property type="match status" value="1"/>
</dbReference>
<keyword evidence="4" id="KW-1185">Reference proteome</keyword>
<dbReference type="STRING" id="1141098.A0A1Y2E1Y5"/>
<sequence>MLRPRRTAEAPPRRVSGLQRLPYEMVSLIISHLTIEETFDLALSCHHLEYLIRETDFCKAVVKSKAPYSLEAQEAYQTGRYSRAMRRLVKRRRAIANARPFMCGIVGVADSFNFSGGKLCYILGDRRERRLRILDLRQTTNDEIVVDIPALTSLAIPESAKCRKYVFRVLHTSNGITSCLFSFALPTTQHWLLIINPQQYQLIGKIPLPSASRIFVRNDAEYLYFGTHSEYGADGFRKWVLRGFDIRQQQLMKQKMHLTKVVGYEIGSTVCFEVMDGYFYGVSNQTAFEIEEIDWTSYYYCFRFRLNAPDPQKTQVMKKRDSWRRQHTEGPIDDRWGFISLEKDEASGRVRIVESRKEWLTGQSGHKRTYYIKGVIFHEKASSEADHDNSSDDDDDDDGIPDNPWGDLGDSSSSIKPSYLLPQQRSEHPGDENSVMFTRSQTYLRSYNYSCRTFFDLVNDPLPSNPEMRRLRLRSGARVLNKAPEWETRQLGVYEHGMGQEDTRSSFEYNRISYWPPEETSAEPNSYCDHLYRVLNPPGYCGSVVATSDERTIVYTIGEEAGGLKALVLLSFDPAVTLAAAMCGGDFSGVTARSEVDGKNNGSAAVRKEMGTIGTQETSIYERGADTVVAEACMAPILHVTSSAEDLATNTLPGPEVRSSWARIERAFHHDIHLKYDFAEPFRPARS</sequence>
<dbReference type="AlphaFoldDB" id="A0A1Y2E1Y5"/>
<feature type="region of interest" description="Disordered" evidence="1">
    <location>
        <begin position="382"/>
        <end position="417"/>
    </location>
</feature>
<name>A0A1Y2E1Y5_9PEZI</name>
<evidence type="ECO:0000256" key="1">
    <source>
        <dbReference type="SAM" id="MobiDB-lite"/>
    </source>
</evidence>
<proteinExistence type="predicted"/>
<accession>A0A1Y2E1Y5</accession>
<feature type="domain" description="F-box" evidence="2">
    <location>
        <begin position="15"/>
        <end position="61"/>
    </location>
</feature>
<gene>
    <name evidence="3" type="ORF">BCR38DRAFT_199084</name>
</gene>
<dbReference type="EMBL" id="MCFJ01000006">
    <property type="protein sequence ID" value="ORY65519.1"/>
    <property type="molecule type" value="Genomic_DNA"/>
</dbReference>
<organism evidence="3 4">
    <name type="scientific">Pseudomassariella vexata</name>
    <dbReference type="NCBI Taxonomy" id="1141098"/>
    <lineage>
        <taxon>Eukaryota</taxon>
        <taxon>Fungi</taxon>
        <taxon>Dikarya</taxon>
        <taxon>Ascomycota</taxon>
        <taxon>Pezizomycotina</taxon>
        <taxon>Sordariomycetes</taxon>
        <taxon>Xylariomycetidae</taxon>
        <taxon>Amphisphaeriales</taxon>
        <taxon>Pseudomassariaceae</taxon>
        <taxon>Pseudomassariella</taxon>
    </lineage>
</organism>
<evidence type="ECO:0000313" key="4">
    <source>
        <dbReference type="Proteomes" id="UP000193689"/>
    </source>
</evidence>
<dbReference type="OrthoDB" id="5359231at2759"/>
<dbReference type="InterPro" id="IPR001810">
    <property type="entry name" value="F-box_dom"/>
</dbReference>
<evidence type="ECO:0000259" key="2">
    <source>
        <dbReference type="PROSITE" id="PS50181"/>
    </source>
</evidence>
<dbReference type="InParanoid" id="A0A1Y2E1Y5"/>
<feature type="compositionally biased region" description="Acidic residues" evidence="1">
    <location>
        <begin position="391"/>
        <end position="400"/>
    </location>
</feature>
<dbReference type="Proteomes" id="UP000193689">
    <property type="component" value="Unassembled WGS sequence"/>
</dbReference>
<evidence type="ECO:0000313" key="3">
    <source>
        <dbReference type="EMBL" id="ORY65519.1"/>
    </source>
</evidence>
<protein>
    <recommendedName>
        <fullName evidence="2">F-box domain-containing protein</fullName>
    </recommendedName>
</protein>
<dbReference type="GeneID" id="63770297"/>
<dbReference type="RefSeq" id="XP_040716671.1">
    <property type="nucleotide sequence ID" value="XM_040854085.1"/>
</dbReference>
<comment type="caution">
    <text evidence="3">The sequence shown here is derived from an EMBL/GenBank/DDBJ whole genome shotgun (WGS) entry which is preliminary data.</text>
</comment>
<dbReference type="PROSITE" id="PS50181">
    <property type="entry name" value="FBOX"/>
    <property type="match status" value="1"/>
</dbReference>
<reference evidence="3 4" key="1">
    <citation type="submission" date="2016-07" db="EMBL/GenBank/DDBJ databases">
        <title>Pervasive Adenine N6-methylation of Active Genes in Fungi.</title>
        <authorList>
            <consortium name="DOE Joint Genome Institute"/>
            <person name="Mondo S.J."/>
            <person name="Dannebaum R.O."/>
            <person name="Kuo R.C."/>
            <person name="Labutti K."/>
            <person name="Haridas S."/>
            <person name="Kuo A."/>
            <person name="Salamov A."/>
            <person name="Ahrendt S.R."/>
            <person name="Lipzen A."/>
            <person name="Sullivan W."/>
            <person name="Andreopoulos W.B."/>
            <person name="Clum A."/>
            <person name="Lindquist E."/>
            <person name="Daum C."/>
            <person name="Ramamoorthy G.K."/>
            <person name="Gryganskyi A."/>
            <person name="Culley D."/>
            <person name="Magnuson J.K."/>
            <person name="James T.Y."/>
            <person name="O'Malley M.A."/>
            <person name="Stajich J.E."/>
            <person name="Spatafora J.W."/>
            <person name="Visel A."/>
            <person name="Grigoriev I.V."/>
        </authorList>
    </citation>
    <scope>NUCLEOTIDE SEQUENCE [LARGE SCALE GENOMIC DNA]</scope>
    <source>
        <strain evidence="3 4">CBS 129021</strain>
    </source>
</reference>
<dbReference type="InterPro" id="IPR036047">
    <property type="entry name" value="F-box-like_dom_sf"/>
</dbReference>